<protein>
    <submittedName>
        <fullName evidence="6">Uncharacterized protein</fullName>
    </submittedName>
</protein>
<comment type="subcellular location">
    <subcellularLocation>
        <location evidence="1">Cytoplasm</location>
    </subcellularLocation>
</comment>
<comment type="caution">
    <text evidence="6">The sequence shown here is derived from an EMBL/GenBank/DDBJ whole genome shotgun (WGS) entry which is preliminary data.</text>
</comment>
<dbReference type="InterPro" id="IPR029071">
    <property type="entry name" value="Ubiquitin-like_domsf"/>
</dbReference>
<dbReference type="GO" id="GO:0005829">
    <property type="term" value="C:cytosol"/>
    <property type="evidence" value="ECO:0007669"/>
    <property type="project" value="UniProtKB-ARBA"/>
</dbReference>
<dbReference type="GO" id="GO:0051010">
    <property type="term" value="F:microtubule plus-end binding"/>
    <property type="evidence" value="ECO:0007669"/>
    <property type="project" value="TreeGrafter"/>
</dbReference>
<evidence type="ECO:0000313" key="6">
    <source>
        <dbReference type="EMBL" id="CAH1791766.1"/>
    </source>
</evidence>
<feature type="region of interest" description="Disordered" evidence="5">
    <location>
        <begin position="135"/>
        <end position="162"/>
    </location>
</feature>
<evidence type="ECO:0000256" key="3">
    <source>
        <dbReference type="ARBA" id="ARBA00023186"/>
    </source>
</evidence>
<accession>A0A8J1XX05</accession>
<dbReference type="GO" id="GO:0031122">
    <property type="term" value="P:cytoplasmic microtubule organization"/>
    <property type="evidence" value="ECO:0007669"/>
    <property type="project" value="TreeGrafter"/>
</dbReference>
<dbReference type="SUPFAM" id="SSF54236">
    <property type="entry name" value="Ubiquitin-like"/>
    <property type="match status" value="1"/>
</dbReference>
<evidence type="ECO:0000256" key="4">
    <source>
        <dbReference type="ARBA" id="ARBA00025779"/>
    </source>
</evidence>
<dbReference type="Gene3D" id="3.10.20.90">
    <property type="entry name" value="Phosphatidylinositol 3-kinase Catalytic Subunit, Chain A, domain 1"/>
    <property type="match status" value="1"/>
</dbReference>
<keyword evidence="7" id="KW-1185">Reference proteome</keyword>
<evidence type="ECO:0000256" key="1">
    <source>
        <dbReference type="ARBA" id="ARBA00004496"/>
    </source>
</evidence>
<evidence type="ECO:0000256" key="5">
    <source>
        <dbReference type="SAM" id="MobiDB-lite"/>
    </source>
</evidence>
<keyword evidence="3" id="KW-0143">Chaperone</keyword>
<dbReference type="GO" id="GO:0005938">
    <property type="term" value="C:cell cortex"/>
    <property type="evidence" value="ECO:0007669"/>
    <property type="project" value="TreeGrafter"/>
</dbReference>
<dbReference type="SUPFAM" id="SSF74924">
    <property type="entry name" value="Cap-Gly domain"/>
    <property type="match status" value="1"/>
</dbReference>
<dbReference type="InterPro" id="IPR045172">
    <property type="entry name" value="TBCB_Ubl"/>
</dbReference>
<dbReference type="Proteomes" id="UP000749559">
    <property type="component" value="Unassembled WGS sequence"/>
</dbReference>
<dbReference type="AlphaFoldDB" id="A0A8J1XX05"/>
<dbReference type="PROSITE" id="PS50245">
    <property type="entry name" value="CAP_GLY_2"/>
    <property type="match status" value="1"/>
</dbReference>
<evidence type="ECO:0000256" key="2">
    <source>
        <dbReference type="ARBA" id="ARBA00022490"/>
    </source>
</evidence>
<sequence length="250" mass="28341">MTDYQIQTASIVNVTITSSVNSFGTEKRFGKDLTIIELKGKCEVLTGSKSGNMKLELYDKNDKLLAHLDNDAAMLGSYPCDDGCRIHIVDNTIKAGEFEDVSQVEKFELTEEEYLKRPDSVRAYKERMKLGRFAEISPEEKKRQEEEKEQKEKEEKERADSMKIGDRCEVTVPKQPTRRGEVLYVGTTEFQPGLWVGVKYDEPLGKNDGSVKGKRYFTCPPKYGGFVKPGQVTVGDFPEEGMDFSDDDEM</sequence>
<dbReference type="OrthoDB" id="5295208at2759"/>
<keyword evidence="2" id="KW-0963">Cytoplasm</keyword>
<feature type="compositionally biased region" description="Basic and acidic residues" evidence="5">
    <location>
        <begin position="138"/>
        <end position="162"/>
    </location>
</feature>
<dbReference type="InterPro" id="IPR000938">
    <property type="entry name" value="CAP-Gly_domain"/>
</dbReference>
<dbReference type="GO" id="GO:0035371">
    <property type="term" value="C:microtubule plus-end"/>
    <property type="evidence" value="ECO:0007669"/>
    <property type="project" value="TreeGrafter"/>
</dbReference>
<gene>
    <name evidence="6" type="ORF">OFUS_LOCUS16815</name>
</gene>
<dbReference type="GO" id="GO:0007023">
    <property type="term" value="P:post-chaperonin tubulin folding pathway"/>
    <property type="evidence" value="ECO:0007669"/>
    <property type="project" value="InterPro"/>
</dbReference>
<dbReference type="GO" id="GO:0005634">
    <property type="term" value="C:nucleus"/>
    <property type="evidence" value="ECO:0007669"/>
    <property type="project" value="TreeGrafter"/>
</dbReference>
<proteinExistence type="inferred from homology"/>
<dbReference type="Pfam" id="PF14560">
    <property type="entry name" value="Ubiquitin_2"/>
    <property type="match status" value="1"/>
</dbReference>
<dbReference type="Pfam" id="PF01302">
    <property type="entry name" value="CAP_GLY"/>
    <property type="match status" value="1"/>
</dbReference>
<organism evidence="6 7">
    <name type="scientific">Owenia fusiformis</name>
    <name type="common">Polychaete worm</name>
    <dbReference type="NCBI Taxonomy" id="6347"/>
    <lineage>
        <taxon>Eukaryota</taxon>
        <taxon>Metazoa</taxon>
        <taxon>Spiralia</taxon>
        <taxon>Lophotrochozoa</taxon>
        <taxon>Annelida</taxon>
        <taxon>Polychaeta</taxon>
        <taxon>Sedentaria</taxon>
        <taxon>Canalipalpata</taxon>
        <taxon>Sabellida</taxon>
        <taxon>Oweniida</taxon>
        <taxon>Oweniidae</taxon>
        <taxon>Owenia</taxon>
    </lineage>
</organism>
<dbReference type="GO" id="GO:0043014">
    <property type="term" value="F:alpha-tubulin binding"/>
    <property type="evidence" value="ECO:0007669"/>
    <property type="project" value="InterPro"/>
</dbReference>
<reference evidence="6" key="1">
    <citation type="submission" date="2022-03" db="EMBL/GenBank/DDBJ databases">
        <authorList>
            <person name="Martin C."/>
        </authorList>
    </citation>
    <scope>NUCLEOTIDE SEQUENCE</scope>
</reference>
<dbReference type="PANTHER" id="PTHR18916">
    <property type="entry name" value="DYNACTIN 1-RELATED MICROTUBULE-BINDING"/>
    <property type="match status" value="1"/>
</dbReference>
<dbReference type="SMART" id="SM01052">
    <property type="entry name" value="CAP_GLY"/>
    <property type="match status" value="1"/>
</dbReference>
<feature type="region of interest" description="Disordered" evidence="5">
    <location>
        <begin position="230"/>
        <end position="250"/>
    </location>
</feature>
<dbReference type="PANTHER" id="PTHR18916:SF85">
    <property type="entry name" value="TUBULIN-FOLDING COFACTOR B"/>
    <property type="match status" value="1"/>
</dbReference>
<dbReference type="GO" id="GO:0007021">
    <property type="term" value="P:tubulin complex assembly"/>
    <property type="evidence" value="ECO:0007669"/>
    <property type="project" value="InterPro"/>
</dbReference>
<dbReference type="PROSITE" id="PS00845">
    <property type="entry name" value="CAP_GLY_1"/>
    <property type="match status" value="1"/>
</dbReference>
<comment type="similarity">
    <text evidence="4">Belongs to the TBCB family.</text>
</comment>
<name>A0A8J1XX05_OWEFU</name>
<dbReference type="InterPro" id="IPR000626">
    <property type="entry name" value="Ubiquitin-like_dom"/>
</dbReference>
<dbReference type="Gene3D" id="2.30.30.190">
    <property type="entry name" value="CAP Gly-rich-like domain"/>
    <property type="match status" value="1"/>
</dbReference>
<dbReference type="EMBL" id="CAIIXF020000008">
    <property type="protein sequence ID" value="CAH1791766.1"/>
    <property type="molecule type" value="Genomic_DNA"/>
</dbReference>
<dbReference type="InterPro" id="IPR036859">
    <property type="entry name" value="CAP-Gly_dom_sf"/>
</dbReference>
<feature type="compositionally biased region" description="Acidic residues" evidence="5">
    <location>
        <begin position="237"/>
        <end position="250"/>
    </location>
</feature>
<dbReference type="FunFam" id="2.30.30.190:FF:000013">
    <property type="entry name" value="Tubulin-folding cofactor B"/>
    <property type="match status" value="1"/>
</dbReference>
<dbReference type="CDD" id="cd01789">
    <property type="entry name" value="Ubl_TBCB"/>
    <property type="match status" value="1"/>
</dbReference>
<evidence type="ECO:0000313" key="7">
    <source>
        <dbReference type="Proteomes" id="UP000749559"/>
    </source>
</evidence>